<reference evidence="7 8" key="1">
    <citation type="submission" date="2019-08" db="EMBL/GenBank/DDBJ databases">
        <title>Deep-cultivation of Planctomycetes and their phenomic and genomic characterization uncovers novel biology.</title>
        <authorList>
            <person name="Wiegand S."/>
            <person name="Jogler M."/>
            <person name="Boedeker C."/>
            <person name="Pinto D."/>
            <person name="Vollmers J."/>
            <person name="Rivas-Marin E."/>
            <person name="Kohn T."/>
            <person name="Peeters S.H."/>
            <person name="Heuer A."/>
            <person name="Rast P."/>
            <person name="Oberbeckmann S."/>
            <person name="Bunk B."/>
            <person name="Jeske O."/>
            <person name="Meyerdierks A."/>
            <person name="Storesund J.E."/>
            <person name="Kallscheuer N."/>
            <person name="Luecker S."/>
            <person name="Lage O.M."/>
            <person name="Pohl T."/>
            <person name="Merkel B.J."/>
            <person name="Hornburger P."/>
            <person name="Mueller R.-W."/>
            <person name="Bruemmer F."/>
            <person name="Labrenz M."/>
            <person name="Spormann A.M."/>
            <person name="Op den Camp H."/>
            <person name="Overmann J."/>
            <person name="Amann R."/>
            <person name="Jetten M.S.M."/>
            <person name="Mascher T."/>
            <person name="Medema M.H."/>
            <person name="Devos D.P."/>
            <person name="Kaster A.-K."/>
            <person name="Ovreas L."/>
            <person name="Rohde M."/>
            <person name="Galperin M.Y."/>
            <person name="Jogler C."/>
        </authorList>
    </citation>
    <scope>NUCLEOTIDE SEQUENCE [LARGE SCALE GENOMIC DNA]</scope>
    <source>
        <strain evidence="7 8">OJF2</strain>
    </source>
</reference>
<dbReference type="InterPro" id="IPR027268">
    <property type="entry name" value="Peptidase_M4/M1_CTD_sf"/>
</dbReference>
<evidence type="ECO:0000256" key="4">
    <source>
        <dbReference type="ARBA" id="ARBA00023098"/>
    </source>
</evidence>
<dbReference type="Pfam" id="PF04916">
    <property type="entry name" value="Phospholip_B"/>
    <property type="match status" value="1"/>
</dbReference>
<keyword evidence="3" id="KW-0442">Lipid degradation</keyword>
<dbReference type="AlphaFoldDB" id="A0A5B9VTM6"/>
<dbReference type="Gene3D" id="1.10.390.10">
    <property type="entry name" value="Neutral Protease Domain 2"/>
    <property type="match status" value="1"/>
</dbReference>
<proteinExistence type="predicted"/>
<evidence type="ECO:0000256" key="6">
    <source>
        <dbReference type="SAM" id="SignalP"/>
    </source>
</evidence>
<evidence type="ECO:0000313" key="7">
    <source>
        <dbReference type="EMBL" id="QEH31642.1"/>
    </source>
</evidence>
<keyword evidence="8" id="KW-1185">Reference proteome</keyword>
<dbReference type="EMBL" id="CP042997">
    <property type="protein sequence ID" value="QEH31642.1"/>
    <property type="molecule type" value="Genomic_DNA"/>
</dbReference>
<dbReference type="InterPro" id="IPR047803">
    <property type="entry name" value="DCD1A/B-like"/>
</dbReference>
<dbReference type="GO" id="GO:0004620">
    <property type="term" value="F:phospholipase activity"/>
    <property type="evidence" value="ECO:0007669"/>
    <property type="project" value="InterPro"/>
</dbReference>
<dbReference type="PANTHER" id="PTHR35190">
    <property type="entry name" value="PROTEIN DCD1B"/>
    <property type="match status" value="1"/>
</dbReference>
<feature type="signal peptide" evidence="6">
    <location>
        <begin position="1"/>
        <end position="17"/>
    </location>
</feature>
<protein>
    <submittedName>
        <fullName evidence="7">Phospholipase B</fullName>
    </submittedName>
</protein>
<evidence type="ECO:0000256" key="1">
    <source>
        <dbReference type="ARBA" id="ARBA00022729"/>
    </source>
</evidence>
<dbReference type="OrthoDB" id="264208at2"/>
<evidence type="ECO:0000256" key="3">
    <source>
        <dbReference type="ARBA" id="ARBA00022963"/>
    </source>
</evidence>
<evidence type="ECO:0000256" key="5">
    <source>
        <dbReference type="ARBA" id="ARBA00023180"/>
    </source>
</evidence>
<dbReference type="PANTHER" id="PTHR35190:SF2">
    <property type="entry name" value="PROTEIN DCD1B"/>
    <property type="match status" value="1"/>
</dbReference>
<dbReference type="GO" id="GO:0016042">
    <property type="term" value="P:lipid catabolic process"/>
    <property type="evidence" value="ECO:0007669"/>
    <property type="project" value="UniProtKB-KW"/>
</dbReference>
<evidence type="ECO:0000313" key="8">
    <source>
        <dbReference type="Proteomes" id="UP000324233"/>
    </source>
</evidence>
<dbReference type="Proteomes" id="UP000324233">
    <property type="component" value="Chromosome"/>
</dbReference>
<dbReference type="SUPFAM" id="SSF55486">
    <property type="entry name" value="Metalloproteases ('zincins'), catalytic domain"/>
    <property type="match status" value="1"/>
</dbReference>
<accession>A0A5B9VTM6</accession>
<feature type="chain" id="PRO_5022947537" evidence="6">
    <location>
        <begin position="18"/>
        <end position="902"/>
    </location>
</feature>
<evidence type="ECO:0000256" key="2">
    <source>
        <dbReference type="ARBA" id="ARBA00022801"/>
    </source>
</evidence>
<dbReference type="KEGG" id="agv:OJF2_01070"/>
<dbReference type="InterPro" id="IPR007000">
    <property type="entry name" value="PLipase_B-like"/>
</dbReference>
<name>A0A5B9VTM6_9BACT</name>
<dbReference type="RefSeq" id="WP_148590265.1">
    <property type="nucleotide sequence ID" value="NZ_CP042997.1"/>
</dbReference>
<keyword evidence="1 6" id="KW-0732">Signal</keyword>
<organism evidence="7 8">
    <name type="scientific">Aquisphaera giovannonii</name>
    <dbReference type="NCBI Taxonomy" id="406548"/>
    <lineage>
        <taxon>Bacteria</taxon>
        <taxon>Pseudomonadati</taxon>
        <taxon>Planctomycetota</taxon>
        <taxon>Planctomycetia</taxon>
        <taxon>Isosphaerales</taxon>
        <taxon>Isosphaeraceae</taxon>
        <taxon>Aquisphaera</taxon>
    </lineage>
</organism>
<dbReference type="NCBIfam" id="NF040521">
    <property type="entry name" value="C45_proenzyme"/>
    <property type="match status" value="1"/>
</dbReference>
<gene>
    <name evidence="7" type="ORF">OJF2_01070</name>
</gene>
<keyword evidence="4" id="KW-0443">Lipid metabolism</keyword>
<dbReference type="InterPro" id="IPR047794">
    <property type="entry name" value="C45_proenzyme-like"/>
</dbReference>
<keyword evidence="2" id="KW-0378">Hydrolase</keyword>
<keyword evidence="5" id="KW-0325">Glycoprotein</keyword>
<dbReference type="Gene3D" id="3.60.60.30">
    <property type="match status" value="1"/>
</dbReference>
<sequence precursor="true">MANLSRAIVWTWLAAFAALGAGVAAGEPTPASNATPSPVKLPAVAREFRPDLAGVQRHGKGYRYPQAGWIVVHIEGEPYERGYQHGRLLAPEIVKLIDGLAEYRSRNDPTGAWRDLRFMADALFLRGFDAEFLEEMKGIADGASAAGAKLNGRPLDLLDIVAVNADIETTFLDDALDATATGLEGKRFREPAEGTARKIPESHCSAFAATGPATADGKVVFGHITMWNLVHAVHYKVWLDVKPSRGHRVVMQTYPGGIMSGLDYYMNDAGLVVCETTIGQTKFDPKGIPLADRIRRALQYADSIDGAVKILGEGNNGLYSNEWLLADTKINEVAMFELGTHRSKLWRSSKGEWFGGTPGFYWGCNNAKDLQVRLETVPSLAGRPANPVFHPHDRDRAWLQLFDARKSKIDEAFGFLAFTTPPLAAARSLDAKFTTTDLAREMTSWARFGSPMGRLWEPTDAQHRQFPDVPPLVPNDWTLLRVADPKPADESPGLGGESRPANAVDLAWGSPSRPGHPDIHARDHAPAWRGTILPEGDADLWLASAFSGYERVVALEQACRKQAADDGGDDEDGGKASGLGREAREAIDLALFAPTSKYLMAVSRRGGDTPLSAIRPDLRSDEWYDIAEGKGTLVLAALRRAMGDRKFLAFMDDFGRSHAGRPVGTAEFFAAAEKAHGAPFGRMKDLWLDGDGATSEEALAALGGDVSLRHASGRFWPVGGFERQLDATIIVYGTAAEADAHREAAAILRKKLAARWANILVPIRSDAEVTDADLAANHLLLVGRPATNRVAARLAPSISSARFGTASARVAGRTYANPRTAVAAAGPNPLAKGKDRSVVLLAGLSAEGTYLGIGRIVDSGLLDAEAVVSEADASVVPVFVPIAAVPDTPDPKAGNPFSMLED</sequence>